<feature type="region of interest" description="Disordered" evidence="5">
    <location>
        <begin position="282"/>
        <end position="301"/>
    </location>
</feature>
<evidence type="ECO:0000313" key="8">
    <source>
        <dbReference type="Proteomes" id="UP000030752"/>
    </source>
</evidence>
<sequence>MTSICHYLASVLILHLVQLVSPQGITVQDDWVLPARPDKAEYFLNGDKITIEWTSDLWTWFFDYAPDVDPTACDLWVTGWELHQYENKIAPRVNVQARTSIDWVIDIPPAELNATEWWVFRFAALGASTTLEGLQVSSPGFGVREKQQPPPPTSSTEQSSSTTTASATPSSVSISEATEAGSTGESSTGESRDSISSSSDGDGLSTGAKAGIGIGATVAGLSLLAAGWLFGRKKRGGKPPVDMLEVSTEPPKPPPMAAHDNRYWGYGQPPHYMAVANPINPSYAELETPDQPRLSELDGHR</sequence>
<dbReference type="RefSeq" id="XP_008710629.1">
    <property type="nucleotide sequence ID" value="XM_008712407.1"/>
</dbReference>
<dbReference type="PANTHER" id="PTHR15549">
    <property type="entry name" value="PAIRED IMMUNOGLOBULIN-LIKE TYPE 2 RECEPTOR"/>
    <property type="match status" value="1"/>
</dbReference>
<feature type="compositionally biased region" description="Low complexity" evidence="5">
    <location>
        <begin position="154"/>
        <end position="202"/>
    </location>
</feature>
<organism evidence="7 8">
    <name type="scientific">Cyphellophora europaea (strain CBS 101466)</name>
    <name type="common">Phialophora europaea</name>
    <dbReference type="NCBI Taxonomy" id="1220924"/>
    <lineage>
        <taxon>Eukaryota</taxon>
        <taxon>Fungi</taxon>
        <taxon>Dikarya</taxon>
        <taxon>Ascomycota</taxon>
        <taxon>Pezizomycotina</taxon>
        <taxon>Eurotiomycetes</taxon>
        <taxon>Chaetothyriomycetidae</taxon>
        <taxon>Chaetothyriales</taxon>
        <taxon>Cyphellophoraceae</taxon>
        <taxon>Cyphellophora</taxon>
    </lineage>
</organism>
<dbReference type="GO" id="GO:0016020">
    <property type="term" value="C:membrane"/>
    <property type="evidence" value="ECO:0007669"/>
    <property type="project" value="UniProtKB-SubCell"/>
</dbReference>
<dbReference type="InParanoid" id="W2SB50"/>
<dbReference type="Proteomes" id="UP000030752">
    <property type="component" value="Unassembled WGS sequence"/>
</dbReference>
<accession>W2SB50</accession>
<dbReference type="VEuPathDB" id="FungiDB:HMPREF1541_00098"/>
<keyword evidence="4" id="KW-0472">Membrane</keyword>
<evidence type="ECO:0000256" key="5">
    <source>
        <dbReference type="SAM" id="MobiDB-lite"/>
    </source>
</evidence>
<dbReference type="STRING" id="1220924.W2SB50"/>
<protein>
    <recommendedName>
        <fullName evidence="9">Mid2 domain-containing protein</fullName>
    </recommendedName>
</protein>
<feature type="region of interest" description="Disordered" evidence="5">
    <location>
        <begin position="232"/>
        <end position="262"/>
    </location>
</feature>
<dbReference type="HOGENOM" id="CLU_924437_0_0_1"/>
<comment type="subcellular location">
    <subcellularLocation>
        <location evidence="1">Membrane</location>
        <topology evidence="1">Single-pass membrane protein</topology>
    </subcellularLocation>
</comment>
<keyword evidence="3" id="KW-1133">Transmembrane helix</keyword>
<dbReference type="InterPro" id="IPR051694">
    <property type="entry name" value="Immunoregulatory_rcpt-like"/>
</dbReference>
<keyword evidence="6" id="KW-0732">Signal</keyword>
<dbReference type="EMBL" id="KB822711">
    <property type="protein sequence ID" value="ETN45917.1"/>
    <property type="molecule type" value="Genomic_DNA"/>
</dbReference>
<gene>
    <name evidence="7" type="ORF">HMPREF1541_00098</name>
</gene>
<evidence type="ECO:0000256" key="2">
    <source>
        <dbReference type="ARBA" id="ARBA00022692"/>
    </source>
</evidence>
<dbReference type="GeneID" id="19967437"/>
<dbReference type="GO" id="GO:0071944">
    <property type="term" value="C:cell periphery"/>
    <property type="evidence" value="ECO:0007669"/>
    <property type="project" value="UniProtKB-ARBA"/>
</dbReference>
<feature type="signal peptide" evidence="6">
    <location>
        <begin position="1"/>
        <end position="22"/>
    </location>
</feature>
<reference evidence="7 8" key="1">
    <citation type="submission" date="2013-03" db="EMBL/GenBank/DDBJ databases">
        <title>The Genome Sequence of Phialophora europaea CBS 101466.</title>
        <authorList>
            <consortium name="The Broad Institute Genomics Platform"/>
            <person name="Cuomo C."/>
            <person name="de Hoog S."/>
            <person name="Gorbushina A."/>
            <person name="Walker B."/>
            <person name="Young S.K."/>
            <person name="Zeng Q."/>
            <person name="Gargeya S."/>
            <person name="Fitzgerald M."/>
            <person name="Haas B."/>
            <person name="Abouelleil A."/>
            <person name="Allen A.W."/>
            <person name="Alvarado L."/>
            <person name="Arachchi H.M."/>
            <person name="Berlin A.M."/>
            <person name="Chapman S.B."/>
            <person name="Gainer-Dewar J."/>
            <person name="Goldberg J."/>
            <person name="Griggs A."/>
            <person name="Gujja S."/>
            <person name="Hansen M."/>
            <person name="Howarth C."/>
            <person name="Imamovic A."/>
            <person name="Ireland A."/>
            <person name="Larimer J."/>
            <person name="McCowan C."/>
            <person name="Murphy C."/>
            <person name="Pearson M."/>
            <person name="Poon T.W."/>
            <person name="Priest M."/>
            <person name="Roberts A."/>
            <person name="Saif S."/>
            <person name="Shea T."/>
            <person name="Sisk P."/>
            <person name="Sykes S."/>
            <person name="Wortman J."/>
            <person name="Nusbaum C."/>
            <person name="Birren B."/>
        </authorList>
    </citation>
    <scope>NUCLEOTIDE SEQUENCE [LARGE SCALE GENOMIC DNA]</scope>
    <source>
        <strain evidence="7 8">CBS 101466</strain>
    </source>
</reference>
<evidence type="ECO:0000256" key="1">
    <source>
        <dbReference type="ARBA" id="ARBA00004167"/>
    </source>
</evidence>
<feature type="region of interest" description="Disordered" evidence="5">
    <location>
        <begin position="136"/>
        <end position="202"/>
    </location>
</feature>
<evidence type="ECO:0000256" key="6">
    <source>
        <dbReference type="SAM" id="SignalP"/>
    </source>
</evidence>
<name>W2SB50_CYPE1</name>
<dbReference type="eggNOG" id="ENOG502S2Z9">
    <property type="taxonomic scope" value="Eukaryota"/>
</dbReference>
<dbReference type="AlphaFoldDB" id="W2SB50"/>
<evidence type="ECO:0008006" key="9">
    <source>
        <dbReference type="Google" id="ProtNLM"/>
    </source>
</evidence>
<proteinExistence type="predicted"/>
<evidence type="ECO:0000313" key="7">
    <source>
        <dbReference type="EMBL" id="ETN45917.1"/>
    </source>
</evidence>
<keyword evidence="8" id="KW-1185">Reference proteome</keyword>
<evidence type="ECO:0000256" key="3">
    <source>
        <dbReference type="ARBA" id="ARBA00022989"/>
    </source>
</evidence>
<evidence type="ECO:0000256" key="4">
    <source>
        <dbReference type="ARBA" id="ARBA00023136"/>
    </source>
</evidence>
<keyword evidence="2" id="KW-0812">Transmembrane</keyword>
<feature type="chain" id="PRO_5004825131" description="Mid2 domain-containing protein" evidence="6">
    <location>
        <begin position="23"/>
        <end position="301"/>
    </location>
</feature>